<evidence type="ECO:0000313" key="12">
    <source>
        <dbReference type="EMBL" id="CAI5440868.1"/>
    </source>
</evidence>
<comment type="similarity">
    <text evidence="11">Belongs to the ELO family.</text>
</comment>
<dbReference type="PROSITE" id="PS01188">
    <property type="entry name" value="ELO"/>
    <property type="match status" value="1"/>
</dbReference>
<sequence>MTVSPPHYGIWKGNGETVLYSKYDYDTIYWIESLWDDKQVHTFFKNHWFKSVYLSIGYVILINLLQKFMESRKPMNIRPLLLFWNGGLAIFSIVGTFRFGIEFYDAVFRKGPYDSICFAINPYSPAAFWGCMFALSKIAEFGDTVFLVLRKRPVIFLHWYHHAVVLVLAWHAAVEVTAAGRWFIFMNYFVHSLMYTYYAITSVGYRLPKIVSMTVTALQTVQMFIGVGISILVLIIKLNGQLCQQSYDNLALSFAIYASFLVLFSNFFNNAYLVKKPKKE</sequence>
<name>A0A9P1I9S3_9PELO</name>
<evidence type="ECO:0000256" key="8">
    <source>
        <dbReference type="ARBA" id="ARBA00023098"/>
    </source>
</evidence>
<evidence type="ECO:0000256" key="6">
    <source>
        <dbReference type="ARBA" id="ARBA00022832"/>
    </source>
</evidence>
<dbReference type="InterPro" id="IPR002076">
    <property type="entry name" value="ELO_fam"/>
</dbReference>
<dbReference type="GO" id="GO:0005789">
    <property type="term" value="C:endoplasmic reticulum membrane"/>
    <property type="evidence" value="ECO:0007669"/>
    <property type="project" value="TreeGrafter"/>
</dbReference>
<evidence type="ECO:0000256" key="5">
    <source>
        <dbReference type="ARBA" id="ARBA00022692"/>
    </source>
</evidence>
<organism evidence="12 13">
    <name type="scientific">Caenorhabditis angaria</name>
    <dbReference type="NCBI Taxonomy" id="860376"/>
    <lineage>
        <taxon>Eukaryota</taxon>
        <taxon>Metazoa</taxon>
        <taxon>Ecdysozoa</taxon>
        <taxon>Nematoda</taxon>
        <taxon>Chromadorea</taxon>
        <taxon>Rhabditida</taxon>
        <taxon>Rhabditina</taxon>
        <taxon>Rhabditomorpha</taxon>
        <taxon>Rhabditoidea</taxon>
        <taxon>Rhabditidae</taxon>
        <taxon>Peloderinae</taxon>
        <taxon>Caenorhabditis</taxon>
    </lineage>
</organism>
<evidence type="ECO:0000313" key="13">
    <source>
        <dbReference type="Proteomes" id="UP001152747"/>
    </source>
</evidence>
<dbReference type="AlphaFoldDB" id="A0A9P1I9S3"/>
<dbReference type="GO" id="GO:0019367">
    <property type="term" value="P:fatty acid elongation, saturated fatty acid"/>
    <property type="evidence" value="ECO:0007669"/>
    <property type="project" value="TreeGrafter"/>
</dbReference>
<evidence type="ECO:0008006" key="14">
    <source>
        <dbReference type="Google" id="ProtNLM"/>
    </source>
</evidence>
<dbReference type="GO" id="GO:0034626">
    <property type="term" value="P:fatty acid elongation, polyunsaturated fatty acid"/>
    <property type="evidence" value="ECO:0007669"/>
    <property type="project" value="TreeGrafter"/>
</dbReference>
<keyword evidence="10 11" id="KW-0275">Fatty acid biosynthesis</keyword>
<evidence type="ECO:0000256" key="11">
    <source>
        <dbReference type="RuleBase" id="RU361115"/>
    </source>
</evidence>
<keyword evidence="13" id="KW-1185">Reference proteome</keyword>
<protein>
    <recommendedName>
        <fullName evidence="14">Very-long-chain 3-oxoacyl-CoA synthase</fullName>
    </recommendedName>
</protein>
<keyword evidence="7 11" id="KW-1133">Transmembrane helix</keyword>
<dbReference type="GO" id="GO:0009922">
    <property type="term" value="F:fatty acid elongase activity"/>
    <property type="evidence" value="ECO:0007669"/>
    <property type="project" value="InterPro"/>
</dbReference>
<evidence type="ECO:0000256" key="4">
    <source>
        <dbReference type="ARBA" id="ARBA00022679"/>
    </source>
</evidence>
<feature type="transmembrane region" description="Helical" evidence="11">
    <location>
        <begin position="155"/>
        <end position="173"/>
    </location>
</feature>
<keyword evidence="3 11" id="KW-0444">Lipid biosynthesis</keyword>
<keyword evidence="8 11" id="KW-0443">Lipid metabolism</keyword>
<dbReference type="OrthoDB" id="10259681at2759"/>
<keyword evidence="6 11" id="KW-0276">Fatty acid metabolism</keyword>
<dbReference type="EMBL" id="CANHGI010000002">
    <property type="protein sequence ID" value="CAI5440868.1"/>
    <property type="molecule type" value="Genomic_DNA"/>
</dbReference>
<comment type="caution">
    <text evidence="12">The sequence shown here is derived from an EMBL/GenBank/DDBJ whole genome shotgun (WGS) entry which is preliminary data.</text>
</comment>
<comment type="pathway">
    <text evidence="2">Lipid metabolism; fatty acid biosynthesis.</text>
</comment>
<evidence type="ECO:0000256" key="9">
    <source>
        <dbReference type="ARBA" id="ARBA00023136"/>
    </source>
</evidence>
<dbReference type="Pfam" id="PF01151">
    <property type="entry name" value="ELO"/>
    <property type="match status" value="1"/>
</dbReference>
<evidence type="ECO:0000256" key="2">
    <source>
        <dbReference type="ARBA" id="ARBA00005194"/>
    </source>
</evidence>
<accession>A0A9P1I9S3</accession>
<feature type="transmembrane region" description="Helical" evidence="11">
    <location>
        <begin position="179"/>
        <end position="198"/>
    </location>
</feature>
<keyword evidence="5 11" id="KW-0812">Transmembrane</keyword>
<dbReference type="Proteomes" id="UP001152747">
    <property type="component" value="Unassembled WGS sequence"/>
</dbReference>
<gene>
    <name evidence="12" type="ORF">CAMP_LOCUS3505</name>
</gene>
<dbReference type="GO" id="GO:0034625">
    <property type="term" value="P:fatty acid elongation, monounsaturated fatty acid"/>
    <property type="evidence" value="ECO:0007669"/>
    <property type="project" value="TreeGrafter"/>
</dbReference>
<dbReference type="GO" id="GO:0042761">
    <property type="term" value="P:very long-chain fatty acid biosynthetic process"/>
    <property type="evidence" value="ECO:0007669"/>
    <property type="project" value="TreeGrafter"/>
</dbReference>
<dbReference type="PANTHER" id="PTHR11157:SF5">
    <property type="entry name" value="ELONGATION OF VERY LONG CHAIN FATTY ACIDS PROTEIN"/>
    <property type="match status" value="1"/>
</dbReference>
<keyword evidence="4 11" id="KW-0808">Transferase</keyword>
<reference evidence="12" key="1">
    <citation type="submission" date="2022-11" db="EMBL/GenBank/DDBJ databases">
        <authorList>
            <person name="Kikuchi T."/>
        </authorList>
    </citation>
    <scope>NUCLEOTIDE SEQUENCE</scope>
    <source>
        <strain evidence="12">PS1010</strain>
    </source>
</reference>
<comment type="subcellular location">
    <subcellularLocation>
        <location evidence="1">Membrane</location>
        <topology evidence="1">Multi-pass membrane protein</topology>
    </subcellularLocation>
</comment>
<feature type="transmembrane region" description="Helical" evidence="11">
    <location>
        <begin position="52"/>
        <end position="69"/>
    </location>
</feature>
<feature type="transmembrane region" description="Helical" evidence="11">
    <location>
        <begin position="81"/>
        <end position="101"/>
    </location>
</feature>
<feature type="transmembrane region" description="Helical" evidence="11">
    <location>
        <begin position="210"/>
        <end position="238"/>
    </location>
</feature>
<evidence type="ECO:0000256" key="1">
    <source>
        <dbReference type="ARBA" id="ARBA00004141"/>
    </source>
</evidence>
<evidence type="ECO:0000256" key="7">
    <source>
        <dbReference type="ARBA" id="ARBA00022989"/>
    </source>
</evidence>
<feature type="transmembrane region" description="Helical" evidence="11">
    <location>
        <begin position="250"/>
        <end position="274"/>
    </location>
</feature>
<dbReference type="InterPro" id="IPR030457">
    <property type="entry name" value="ELO_CS"/>
</dbReference>
<evidence type="ECO:0000256" key="3">
    <source>
        <dbReference type="ARBA" id="ARBA00022516"/>
    </source>
</evidence>
<dbReference type="GO" id="GO:0030148">
    <property type="term" value="P:sphingolipid biosynthetic process"/>
    <property type="evidence" value="ECO:0007669"/>
    <property type="project" value="TreeGrafter"/>
</dbReference>
<evidence type="ECO:0000256" key="10">
    <source>
        <dbReference type="ARBA" id="ARBA00023160"/>
    </source>
</evidence>
<proteinExistence type="inferred from homology"/>
<keyword evidence="9 11" id="KW-0472">Membrane</keyword>
<dbReference type="PANTHER" id="PTHR11157">
    <property type="entry name" value="FATTY ACID ACYL TRANSFERASE-RELATED"/>
    <property type="match status" value="1"/>
</dbReference>